<name>A0A9P7F2V9_9AGAM</name>
<gene>
    <name evidence="3" type="ORF">F5147DRAFT_746938</name>
</gene>
<dbReference type="InterPro" id="IPR041078">
    <property type="entry name" value="Plavaka"/>
</dbReference>
<evidence type="ECO:0000313" key="4">
    <source>
        <dbReference type="Proteomes" id="UP000823399"/>
    </source>
</evidence>
<evidence type="ECO:0000259" key="2">
    <source>
        <dbReference type="PROSITE" id="PS00028"/>
    </source>
</evidence>
<dbReference type="Proteomes" id="UP000823399">
    <property type="component" value="Unassembled WGS sequence"/>
</dbReference>
<organism evidence="3 4">
    <name type="scientific">Suillus discolor</name>
    <dbReference type="NCBI Taxonomy" id="1912936"/>
    <lineage>
        <taxon>Eukaryota</taxon>
        <taxon>Fungi</taxon>
        <taxon>Dikarya</taxon>
        <taxon>Basidiomycota</taxon>
        <taxon>Agaricomycotina</taxon>
        <taxon>Agaricomycetes</taxon>
        <taxon>Agaricomycetidae</taxon>
        <taxon>Boletales</taxon>
        <taxon>Suillineae</taxon>
        <taxon>Suillaceae</taxon>
        <taxon>Suillus</taxon>
    </lineage>
</organism>
<sequence length="763" mass="86251">MAPGTIRLVCQAPGCNHIFKNKSGLTKHNHTKHLVLPQINRTVLGPGFISPRARSPTPARENDDHFHHGAEDEQENPGFVPKEGTWVDMGHLFCVFHPHLTGLKCDADGAFIEQDTPPLPHMDAPPTDWTPYQNRVEFKTAEFLFTQNQMSTKQIDTLLDLWAATLIRHNDAPPFANHKDMYAAIDATPLGDVPWKSSMMCYNGIKLQQILTLMGKSNFRPTDLIAQNLETHGSTFVPLIMGSDKIIILVATGHTEYHPLYLSIGNIFNSVRRAHRNGVVLVGFLAIPKSTREHNGCSHYRNFWQQLFQRSLAIFFESVKMCLADPKDLDSGQPCLHRREEHTELLVDQLTCKQLWFKYGIIGDLIPFTNDFPHADIHELLSPDLLHQIIEGTFKDHLVDWVEEYLTITHGAHHAAEIMDDIDRRIAAVYIPAIKDHVPEDITCAFSVCLDFCYLVRHEALTEDDFLQVQEALDRFHQYREIFKTSGATKSFSLPCQHSMCHYILMIRLFGAPNGLCSSITESKHIKAVKEPWHRSSRFKAVGQMLLTNQCLDKIAAAHADFEARCVLDVNTLGLQLNLRHFPAMIQEFLHNQLHLMDPNPAPFNPATAPIFLGKVTLFNSAAAIFYAPSDLSDTGGMRREHIRSTPSWRGGAARHDCIFVNLDADMDSPMGGLVVVWYRTSYFPCAVVHWYSHILERCDLDTGMHIVTPATTDNGTPDISIIHIDCIFHAAHLIPVYRANFIARGTNPHDSYNDFDSLSRTF</sequence>
<dbReference type="PROSITE" id="PS00028">
    <property type="entry name" value="ZINC_FINGER_C2H2_1"/>
    <property type="match status" value="1"/>
</dbReference>
<keyword evidence="4" id="KW-1185">Reference proteome</keyword>
<dbReference type="EMBL" id="JABBWM010000049">
    <property type="protein sequence ID" value="KAG2101879.1"/>
    <property type="molecule type" value="Genomic_DNA"/>
</dbReference>
<accession>A0A9P7F2V9</accession>
<dbReference type="AlphaFoldDB" id="A0A9P7F2V9"/>
<evidence type="ECO:0000313" key="3">
    <source>
        <dbReference type="EMBL" id="KAG2101879.1"/>
    </source>
</evidence>
<feature type="compositionally biased region" description="Basic and acidic residues" evidence="1">
    <location>
        <begin position="60"/>
        <end position="71"/>
    </location>
</feature>
<dbReference type="RefSeq" id="XP_041290044.1">
    <property type="nucleotide sequence ID" value="XM_041439895.1"/>
</dbReference>
<feature type="region of interest" description="Disordered" evidence="1">
    <location>
        <begin position="46"/>
        <end position="78"/>
    </location>
</feature>
<evidence type="ECO:0000256" key="1">
    <source>
        <dbReference type="SAM" id="MobiDB-lite"/>
    </source>
</evidence>
<protein>
    <recommendedName>
        <fullName evidence="2">C2H2-type domain-containing protein</fullName>
    </recommendedName>
</protein>
<feature type="domain" description="C2H2-type" evidence="2">
    <location>
        <begin position="10"/>
        <end position="33"/>
    </location>
</feature>
<comment type="caution">
    <text evidence="3">The sequence shown here is derived from an EMBL/GenBank/DDBJ whole genome shotgun (WGS) entry which is preliminary data.</text>
</comment>
<dbReference type="InterPro" id="IPR013087">
    <property type="entry name" value="Znf_C2H2_type"/>
</dbReference>
<reference evidence="3" key="1">
    <citation type="journal article" date="2020" name="New Phytol.">
        <title>Comparative genomics reveals dynamic genome evolution in host specialist ectomycorrhizal fungi.</title>
        <authorList>
            <person name="Lofgren L.A."/>
            <person name="Nguyen N.H."/>
            <person name="Vilgalys R."/>
            <person name="Ruytinx J."/>
            <person name="Liao H.L."/>
            <person name="Branco S."/>
            <person name="Kuo A."/>
            <person name="LaButti K."/>
            <person name="Lipzen A."/>
            <person name="Andreopoulos W."/>
            <person name="Pangilinan J."/>
            <person name="Riley R."/>
            <person name="Hundley H."/>
            <person name="Na H."/>
            <person name="Barry K."/>
            <person name="Grigoriev I.V."/>
            <person name="Stajich J.E."/>
            <person name="Kennedy P.G."/>
        </authorList>
    </citation>
    <scope>NUCLEOTIDE SEQUENCE</scope>
    <source>
        <strain evidence="3">FC423</strain>
    </source>
</reference>
<dbReference type="Pfam" id="PF18759">
    <property type="entry name" value="Plavaka"/>
    <property type="match status" value="2"/>
</dbReference>
<proteinExistence type="predicted"/>
<dbReference type="GeneID" id="64702154"/>
<dbReference type="OrthoDB" id="3199698at2759"/>